<dbReference type="InterPro" id="IPR015943">
    <property type="entry name" value="WD40/YVTN_repeat-like_dom_sf"/>
</dbReference>
<dbReference type="InterPro" id="IPR001680">
    <property type="entry name" value="WD40_rpt"/>
</dbReference>
<dbReference type="EMBL" id="BSXT01000392">
    <property type="protein sequence ID" value="GMF26279.1"/>
    <property type="molecule type" value="Genomic_DNA"/>
</dbReference>
<keyword evidence="5" id="KW-1185">Reference proteome</keyword>
<protein>
    <submittedName>
        <fullName evidence="4">Unnamed protein product</fullName>
    </submittedName>
</protein>
<evidence type="ECO:0000256" key="1">
    <source>
        <dbReference type="ARBA" id="ARBA00022574"/>
    </source>
</evidence>
<dbReference type="GO" id="GO:0030991">
    <property type="term" value="C:intraciliary transport particle A"/>
    <property type="evidence" value="ECO:0007669"/>
    <property type="project" value="TreeGrafter"/>
</dbReference>
<dbReference type="GO" id="GO:0060271">
    <property type="term" value="P:cilium assembly"/>
    <property type="evidence" value="ECO:0007669"/>
    <property type="project" value="TreeGrafter"/>
</dbReference>
<dbReference type="InterPro" id="IPR057855">
    <property type="entry name" value="Beta-prop_WDR19_1st"/>
</dbReference>
<feature type="domain" description="WDR19 first beta-propeller" evidence="3">
    <location>
        <begin position="93"/>
        <end position="255"/>
    </location>
</feature>
<keyword evidence="2" id="KW-0677">Repeat</keyword>
<dbReference type="Gene3D" id="3.90.1720.10">
    <property type="entry name" value="endopeptidase domain like (from Nostoc punctiforme)"/>
    <property type="match status" value="1"/>
</dbReference>
<dbReference type="GO" id="GO:0035721">
    <property type="term" value="P:intraciliary retrograde transport"/>
    <property type="evidence" value="ECO:0007669"/>
    <property type="project" value="InterPro"/>
</dbReference>
<name>A0A9W6X129_9STRA</name>
<accession>A0A9W6X129</accession>
<dbReference type="SUPFAM" id="SSF50978">
    <property type="entry name" value="WD40 repeat-like"/>
    <property type="match status" value="1"/>
</dbReference>
<evidence type="ECO:0000259" key="3">
    <source>
        <dbReference type="Pfam" id="PF23389"/>
    </source>
</evidence>
<evidence type="ECO:0000256" key="2">
    <source>
        <dbReference type="ARBA" id="ARBA00022737"/>
    </source>
</evidence>
<dbReference type="GO" id="GO:0005929">
    <property type="term" value="C:cilium"/>
    <property type="evidence" value="ECO:0007669"/>
    <property type="project" value="TreeGrafter"/>
</dbReference>
<gene>
    <name evidence="4" type="ORF">Pfra01_000490800</name>
</gene>
<dbReference type="AlphaFoldDB" id="A0A9W6X129"/>
<dbReference type="InterPro" id="IPR036322">
    <property type="entry name" value="WD40_repeat_dom_sf"/>
</dbReference>
<comment type="caution">
    <text evidence="4">The sequence shown here is derived from an EMBL/GenBank/DDBJ whole genome shotgun (WGS) entry which is preliminary data.</text>
</comment>
<organism evidence="4 5">
    <name type="scientific">Phytophthora fragariaefolia</name>
    <dbReference type="NCBI Taxonomy" id="1490495"/>
    <lineage>
        <taxon>Eukaryota</taxon>
        <taxon>Sar</taxon>
        <taxon>Stramenopiles</taxon>
        <taxon>Oomycota</taxon>
        <taxon>Peronosporomycetes</taxon>
        <taxon>Peronosporales</taxon>
        <taxon>Peronosporaceae</taxon>
        <taxon>Phytophthora</taxon>
    </lineage>
</organism>
<reference evidence="4" key="1">
    <citation type="submission" date="2023-04" db="EMBL/GenBank/DDBJ databases">
        <title>Phytophthora fragariaefolia NBRC 109709.</title>
        <authorList>
            <person name="Ichikawa N."/>
            <person name="Sato H."/>
            <person name="Tonouchi N."/>
        </authorList>
    </citation>
    <scope>NUCLEOTIDE SEQUENCE</scope>
    <source>
        <strain evidence="4">NBRC 109709</strain>
    </source>
</reference>
<evidence type="ECO:0000313" key="4">
    <source>
        <dbReference type="EMBL" id="GMF26279.1"/>
    </source>
</evidence>
<dbReference type="PANTHER" id="PTHR14920">
    <property type="entry name" value="OSMOTIC AVOIDANCE ABNORMAL PROTEIN 1/WD REPEAT MEMBRANE PROTEIN"/>
    <property type="match status" value="1"/>
</dbReference>
<sequence>MYLRCAALPQLTRAEWDHVAVVVPAREGGHLQLLEATGDGVTLSPLVRLRGHTPKPAILKRRFALVALHQFLKSSRMKKLFKLASKFHGVGPVVFAWHPNGTFLATAGKNGLVHIFDRQGEQHDEIGLDLTAPVLALEWDTEGSTLAILQQGSSVVPLWDNGTRSTLSLDTNLKDPTFARWSREGSLLAVGTQKGNLVLYSKITRKLVPVVGKHSRRILCGSWNGDDKLVLGGEDRMLTVSNPQGDTIEQRELSHTVGILPVLVTSDVSFCSLANVLLRNSAMGY</sequence>
<dbReference type="OrthoDB" id="158355at2759"/>
<dbReference type="SMART" id="SM00320">
    <property type="entry name" value="WD40"/>
    <property type="match status" value="3"/>
</dbReference>
<keyword evidence="1" id="KW-0853">WD repeat</keyword>
<dbReference type="PANTHER" id="PTHR14920:SF0">
    <property type="entry name" value="WD REPEAT DOMAIN 19"/>
    <property type="match status" value="1"/>
</dbReference>
<dbReference type="InterPro" id="IPR040379">
    <property type="entry name" value="WDR19/dyf-2"/>
</dbReference>
<dbReference type="Proteomes" id="UP001165121">
    <property type="component" value="Unassembled WGS sequence"/>
</dbReference>
<dbReference type="Pfam" id="PF23389">
    <property type="entry name" value="Beta-prop_WDR19_1st"/>
    <property type="match status" value="1"/>
</dbReference>
<proteinExistence type="predicted"/>
<dbReference type="Gene3D" id="2.130.10.10">
    <property type="entry name" value="YVTN repeat-like/Quinoprotein amine dehydrogenase"/>
    <property type="match status" value="1"/>
</dbReference>
<evidence type="ECO:0000313" key="5">
    <source>
        <dbReference type="Proteomes" id="UP001165121"/>
    </source>
</evidence>